<dbReference type="PANTHER" id="PTHR31221">
    <property type="entry name" value="WRKY TRANSCRIPTION FACTOR PROTEIN 1-RELATED"/>
    <property type="match status" value="1"/>
</dbReference>
<evidence type="ECO:0000256" key="6">
    <source>
        <dbReference type="ARBA" id="ARBA00023242"/>
    </source>
</evidence>
<feature type="compositionally biased region" description="Polar residues" evidence="7">
    <location>
        <begin position="210"/>
        <end position="228"/>
    </location>
</feature>
<feature type="region of interest" description="Disordered" evidence="7">
    <location>
        <begin position="194"/>
        <end position="273"/>
    </location>
</feature>
<keyword evidence="5" id="KW-0804">Transcription</keyword>
<dbReference type="GO" id="GO:0043565">
    <property type="term" value="F:sequence-specific DNA binding"/>
    <property type="evidence" value="ECO:0007669"/>
    <property type="project" value="InterPro"/>
</dbReference>
<sequence>MGEWVPRSPIPGTLFSASIGEEKSSKRVLERELSLNHGQVIGLQEDTNNNNNKDSSQHANISRGGLSERIAARAGFNAPRLNTENMRNNNDFSIDSNLRSPCLTISSPGLSPATLLESPVFLSNPLAQPSPTTGKFSFLPGVNSNALSSDKAKDEFFDDIGASFTFHPVSRSSSSFFQGTTEMMSVDYGNYNNNNIASHHQSPEEDVKPGSQNVESSNLYVTDTSTDPKGQKRKSSDTTTNTTVDHQEEEEVEEEQKRCGDLTVGGAPAEDGYNWRKYGQKLVKGSEYPRSYYKCTSPNCQVKKKVERSREGHITEIIYKGAHNHSKPQPNRRSGMQVDGTEQVEQQQQQQQRDNAAAWGNCNNTQQQGGSNENNVEEGSTGFEYGNQSGSVQGQTGGQFESGGDAVVVVDASSTFSNDEDEDDRGTHGSVSLGYDGGGGGGGGGGEGDESESKRRKLEAYAAEMSGATRAIREPRVVVQTTSDVDILDDGYRWRKYGQKVVKGNPNPRSYYKCTAPGCTVRKHVERASHDLKSVITTYEGKHNHDVPAARNSSHGGGGGSGGGNGNSGVSAAQTHHYHNGLHSEPPRGRFDRHLTTNNQSPYGRPFSFQPHLGPPSGFSFGLGQNGLANLSMPGLAYGQGKMPVLPHHPYLSQQSVGMSEAMMQRGGMDPKVEPVSETGQSVYNQIMSRLPQI</sequence>
<dbReference type="Pfam" id="PF03106">
    <property type="entry name" value="WRKY"/>
    <property type="match status" value="2"/>
</dbReference>
<keyword evidence="2" id="KW-0677">Repeat</keyword>
<accession>A0A6D2L9U0</accession>
<protein>
    <recommendedName>
        <fullName evidence="8">WRKY domain-containing protein</fullName>
    </recommendedName>
</protein>
<feature type="domain" description="WRKY" evidence="8">
    <location>
        <begin position="270"/>
        <end position="328"/>
    </location>
</feature>
<keyword evidence="4" id="KW-0238">DNA-binding</keyword>
<organism evidence="9 10">
    <name type="scientific">Microthlaspi erraticum</name>
    <dbReference type="NCBI Taxonomy" id="1685480"/>
    <lineage>
        <taxon>Eukaryota</taxon>
        <taxon>Viridiplantae</taxon>
        <taxon>Streptophyta</taxon>
        <taxon>Embryophyta</taxon>
        <taxon>Tracheophyta</taxon>
        <taxon>Spermatophyta</taxon>
        <taxon>Magnoliopsida</taxon>
        <taxon>eudicotyledons</taxon>
        <taxon>Gunneridae</taxon>
        <taxon>Pentapetalae</taxon>
        <taxon>rosids</taxon>
        <taxon>malvids</taxon>
        <taxon>Brassicales</taxon>
        <taxon>Brassicaceae</taxon>
        <taxon>Coluteocarpeae</taxon>
        <taxon>Microthlaspi</taxon>
    </lineage>
</organism>
<feature type="compositionally biased region" description="Polar residues" evidence="7">
    <location>
        <begin position="45"/>
        <end position="60"/>
    </location>
</feature>
<dbReference type="PROSITE" id="PS50811">
    <property type="entry name" value="WRKY"/>
    <property type="match status" value="2"/>
</dbReference>
<evidence type="ECO:0000256" key="3">
    <source>
        <dbReference type="ARBA" id="ARBA00023015"/>
    </source>
</evidence>
<feature type="compositionally biased region" description="Gly residues" evidence="7">
    <location>
        <begin position="435"/>
        <end position="446"/>
    </location>
</feature>
<dbReference type="Gene3D" id="2.20.25.80">
    <property type="entry name" value="WRKY domain"/>
    <property type="match status" value="2"/>
</dbReference>
<feature type="compositionally biased region" description="Gly residues" evidence="7">
    <location>
        <begin position="555"/>
        <end position="567"/>
    </location>
</feature>
<dbReference type="InterPro" id="IPR003657">
    <property type="entry name" value="WRKY_dom"/>
</dbReference>
<evidence type="ECO:0000256" key="4">
    <source>
        <dbReference type="ARBA" id="ARBA00023125"/>
    </source>
</evidence>
<name>A0A6D2L9U0_9BRAS</name>
<evidence type="ECO:0000256" key="7">
    <source>
        <dbReference type="SAM" id="MobiDB-lite"/>
    </source>
</evidence>
<feature type="region of interest" description="Disordered" evidence="7">
    <location>
        <begin position="318"/>
        <end position="402"/>
    </location>
</feature>
<dbReference type="PANTHER" id="PTHR31221:SF318">
    <property type="entry name" value="WRKY TRANSCRIPTION FACTOR 2-RELATED"/>
    <property type="match status" value="1"/>
</dbReference>
<dbReference type="EMBL" id="CACVBM020001940">
    <property type="protein sequence ID" value="CAA7062601.1"/>
    <property type="molecule type" value="Genomic_DNA"/>
</dbReference>
<proteinExistence type="predicted"/>
<feature type="compositionally biased region" description="Polar residues" evidence="7">
    <location>
        <begin position="361"/>
        <end position="378"/>
    </location>
</feature>
<feature type="region of interest" description="Disordered" evidence="7">
    <location>
        <begin position="540"/>
        <end position="603"/>
    </location>
</feature>
<evidence type="ECO:0000256" key="1">
    <source>
        <dbReference type="ARBA" id="ARBA00004123"/>
    </source>
</evidence>
<dbReference type="FunFam" id="2.20.25.80:FF:000006">
    <property type="entry name" value="WRKY transcription factor"/>
    <property type="match status" value="1"/>
</dbReference>
<dbReference type="SMART" id="SM00774">
    <property type="entry name" value="WRKY"/>
    <property type="match status" value="2"/>
</dbReference>
<evidence type="ECO:0000256" key="5">
    <source>
        <dbReference type="ARBA" id="ARBA00023163"/>
    </source>
</evidence>
<feature type="domain" description="WRKY" evidence="8">
    <location>
        <begin position="483"/>
        <end position="548"/>
    </location>
</feature>
<evidence type="ECO:0000313" key="10">
    <source>
        <dbReference type="Proteomes" id="UP000467841"/>
    </source>
</evidence>
<keyword evidence="6" id="KW-0539">Nucleus</keyword>
<reference evidence="9" key="1">
    <citation type="submission" date="2020-01" db="EMBL/GenBank/DDBJ databases">
        <authorList>
            <person name="Mishra B."/>
        </authorList>
    </citation>
    <scope>NUCLEOTIDE SEQUENCE [LARGE SCALE GENOMIC DNA]</scope>
</reference>
<keyword evidence="3" id="KW-0805">Transcription regulation</keyword>
<evidence type="ECO:0000259" key="8">
    <source>
        <dbReference type="PROSITE" id="PS50811"/>
    </source>
</evidence>
<dbReference type="OrthoDB" id="1923003at2759"/>
<feature type="region of interest" description="Disordered" evidence="7">
    <location>
        <begin position="416"/>
        <end position="455"/>
    </location>
</feature>
<keyword evidence="10" id="KW-1185">Reference proteome</keyword>
<comment type="caution">
    <text evidence="9">The sequence shown here is derived from an EMBL/GenBank/DDBJ whole genome shotgun (WGS) entry which is preliminary data.</text>
</comment>
<comment type="subcellular location">
    <subcellularLocation>
        <location evidence="1">Nucleus</location>
    </subcellularLocation>
</comment>
<dbReference type="GO" id="GO:0005634">
    <property type="term" value="C:nucleus"/>
    <property type="evidence" value="ECO:0007669"/>
    <property type="project" value="UniProtKB-SubCell"/>
</dbReference>
<dbReference type="InterPro" id="IPR036576">
    <property type="entry name" value="WRKY_dom_sf"/>
</dbReference>
<evidence type="ECO:0000313" key="9">
    <source>
        <dbReference type="EMBL" id="CAA7062601.1"/>
    </source>
</evidence>
<gene>
    <name evidence="9" type="ORF">MERR_LOCUS49837</name>
</gene>
<evidence type="ECO:0000256" key="2">
    <source>
        <dbReference type="ARBA" id="ARBA00022737"/>
    </source>
</evidence>
<dbReference type="GO" id="GO:0003700">
    <property type="term" value="F:DNA-binding transcription factor activity"/>
    <property type="evidence" value="ECO:0007669"/>
    <property type="project" value="InterPro"/>
</dbReference>
<dbReference type="FunFam" id="2.20.25.80:FF:000001">
    <property type="entry name" value="WRKY transcription factor 33"/>
    <property type="match status" value="1"/>
</dbReference>
<feature type="compositionally biased region" description="Basic and acidic residues" evidence="7">
    <location>
        <begin position="585"/>
        <end position="595"/>
    </location>
</feature>
<dbReference type="AlphaFoldDB" id="A0A6D2L9U0"/>
<dbReference type="SUPFAM" id="SSF118290">
    <property type="entry name" value="WRKY DNA-binding domain"/>
    <property type="match status" value="2"/>
</dbReference>
<feature type="region of interest" description="Disordered" evidence="7">
    <location>
        <begin position="43"/>
        <end position="62"/>
    </location>
</feature>
<dbReference type="Proteomes" id="UP000467841">
    <property type="component" value="Unassembled WGS sequence"/>
</dbReference>
<dbReference type="InterPro" id="IPR044810">
    <property type="entry name" value="WRKY_plant"/>
</dbReference>